<evidence type="ECO:0000313" key="3">
    <source>
        <dbReference type="EnsemblProtists" id="EKX44100"/>
    </source>
</evidence>
<reference evidence="3" key="3">
    <citation type="submission" date="2016-03" db="UniProtKB">
        <authorList>
            <consortium name="EnsemblProtists"/>
        </authorList>
    </citation>
    <scope>IDENTIFICATION</scope>
</reference>
<dbReference type="OMA" id="CIRICFY"/>
<dbReference type="PANTHER" id="PTHR13237">
    <property type="entry name" value="SOMETHING ABOUT SILENCING PROTEIN 10-RELATED"/>
    <property type="match status" value="1"/>
</dbReference>
<accession>L1J7N9</accession>
<dbReference type="eggNOG" id="KOG3117">
    <property type="taxonomic scope" value="Eukaryota"/>
</dbReference>
<evidence type="ECO:0000313" key="2">
    <source>
        <dbReference type="EMBL" id="EKX44100.1"/>
    </source>
</evidence>
<name>L1J7N9_GUITC</name>
<evidence type="ECO:0000313" key="4">
    <source>
        <dbReference type="Proteomes" id="UP000011087"/>
    </source>
</evidence>
<keyword evidence="4" id="KW-1185">Reference proteome</keyword>
<dbReference type="Pfam" id="PF04000">
    <property type="entry name" value="Sas10_Utp3"/>
    <property type="match status" value="1"/>
</dbReference>
<dbReference type="InterPro" id="IPR007146">
    <property type="entry name" value="Sas10/Utp3/C1D"/>
</dbReference>
<dbReference type="GO" id="GO:0000462">
    <property type="term" value="P:maturation of SSU-rRNA from tricistronic rRNA transcript (SSU-rRNA, 5.8S rRNA, LSU-rRNA)"/>
    <property type="evidence" value="ECO:0007669"/>
    <property type="project" value="TreeGrafter"/>
</dbReference>
<dbReference type="KEGG" id="gtt:GUITHDRAFT_153057"/>
<reference evidence="2 4" key="1">
    <citation type="journal article" date="2012" name="Nature">
        <title>Algal genomes reveal evolutionary mosaicism and the fate of nucleomorphs.</title>
        <authorList>
            <consortium name="DOE Joint Genome Institute"/>
            <person name="Curtis B.A."/>
            <person name="Tanifuji G."/>
            <person name="Burki F."/>
            <person name="Gruber A."/>
            <person name="Irimia M."/>
            <person name="Maruyama S."/>
            <person name="Arias M.C."/>
            <person name="Ball S.G."/>
            <person name="Gile G.H."/>
            <person name="Hirakawa Y."/>
            <person name="Hopkins J.F."/>
            <person name="Kuo A."/>
            <person name="Rensing S.A."/>
            <person name="Schmutz J."/>
            <person name="Symeonidi A."/>
            <person name="Elias M."/>
            <person name="Eveleigh R.J."/>
            <person name="Herman E.K."/>
            <person name="Klute M.J."/>
            <person name="Nakayama T."/>
            <person name="Obornik M."/>
            <person name="Reyes-Prieto A."/>
            <person name="Armbrust E.V."/>
            <person name="Aves S.J."/>
            <person name="Beiko R.G."/>
            <person name="Coutinho P."/>
            <person name="Dacks J.B."/>
            <person name="Durnford D.G."/>
            <person name="Fast N.M."/>
            <person name="Green B.R."/>
            <person name="Grisdale C.J."/>
            <person name="Hempel F."/>
            <person name="Henrissat B."/>
            <person name="Hoppner M.P."/>
            <person name="Ishida K."/>
            <person name="Kim E."/>
            <person name="Koreny L."/>
            <person name="Kroth P.G."/>
            <person name="Liu Y."/>
            <person name="Malik S.B."/>
            <person name="Maier U.G."/>
            <person name="McRose D."/>
            <person name="Mock T."/>
            <person name="Neilson J.A."/>
            <person name="Onodera N.T."/>
            <person name="Poole A.M."/>
            <person name="Pritham E.J."/>
            <person name="Richards T.A."/>
            <person name="Rocap G."/>
            <person name="Roy S.W."/>
            <person name="Sarai C."/>
            <person name="Schaack S."/>
            <person name="Shirato S."/>
            <person name="Slamovits C.H."/>
            <person name="Spencer D.F."/>
            <person name="Suzuki S."/>
            <person name="Worden A.Z."/>
            <person name="Zauner S."/>
            <person name="Barry K."/>
            <person name="Bell C."/>
            <person name="Bharti A.K."/>
            <person name="Crow J.A."/>
            <person name="Grimwood J."/>
            <person name="Kramer R."/>
            <person name="Lindquist E."/>
            <person name="Lucas S."/>
            <person name="Salamov A."/>
            <person name="McFadden G.I."/>
            <person name="Lane C.E."/>
            <person name="Keeling P.J."/>
            <person name="Gray M.W."/>
            <person name="Grigoriev I.V."/>
            <person name="Archibald J.M."/>
        </authorList>
    </citation>
    <scope>NUCLEOTIDE SEQUENCE</scope>
    <source>
        <strain evidence="2 4">CCMP2712</strain>
    </source>
</reference>
<protein>
    <submittedName>
        <fullName evidence="2 3">Uncharacterized protein</fullName>
    </submittedName>
</protein>
<dbReference type="OrthoDB" id="203440at2759"/>
<reference evidence="4" key="2">
    <citation type="submission" date="2012-11" db="EMBL/GenBank/DDBJ databases">
        <authorList>
            <person name="Kuo A."/>
            <person name="Curtis B.A."/>
            <person name="Tanifuji G."/>
            <person name="Burki F."/>
            <person name="Gruber A."/>
            <person name="Irimia M."/>
            <person name="Maruyama S."/>
            <person name="Arias M.C."/>
            <person name="Ball S.G."/>
            <person name="Gile G.H."/>
            <person name="Hirakawa Y."/>
            <person name="Hopkins J.F."/>
            <person name="Rensing S.A."/>
            <person name="Schmutz J."/>
            <person name="Symeonidi A."/>
            <person name="Elias M."/>
            <person name="Eveleigh R.J."/>
            <person name="Herman E.K."/>
            <person name="Klute M.J."/>
            <person name="Nakayama T."/>
            <person name="Obornik M."/>
            <person name="Reyes-Prieto A."/>
            <person name="Armbrust E.V."/>
            <person name="Aves S.J."/>
            <person name="Beiko R.G."/>
            <person name="Coutinho P."/>
            <person name="Dacks J.B."/>
            <person name="Durnford D.G."/>
            <person name="Fast N.M."/>
            <person name="Green B.R."/>
            <person name="Grisdale C."/>
            <person name="Hempe F."/>
            <person name="Henrissat B."/>
            <person name="Hoppner M.P."/>
            <person name="Ishida K.-I."/>
            <person name="Kim E."/>
            <person name="Koreny L."/>
            <person name="Kroth P.G."/>
            <person name="Liu Y."/>
            <person name="Malik S.-B."/>
            <person name="Maier U.G."/>
            <person name="McRose D."/>
            <person name="Mock T."/>
            <person name="Neilson J.A."/>
            <person name="Onodera N.T."/>
            <person name="Poole A.M."/>
            <person name="Pritham E.J."/>
            <person name="Richards T.A."/>
            <person name="Rocap G."/>
            <person name="Roy S.W."/>
            <person name="Sarai C."/>
            <person name="Schaack S."/>
            <person name="Shirato S."/>
            <person name="Slamovits C.H."/>
            <person name="Spencer D.F."/>
            <person name="Suzuki S."/>
            <person name="Worden A.Z."/>
            <person name="Zauner S."/>
            <person name="Barry K."/>
            <person name="Bell C."/>
            <person name="Bharti A.K."/>
            <person name="Crow J.A."/>
            <person name="Grimwood J."/>
            <person name="Kramer R."/>
            <person name="Lindquist E."/>
            <person name="Lucas S."/>
            <person name="Salamov A."/>
            <person name="McFadden G.I."/>
            <person name="Lane C.E."/>
            <person name="Keeling P.J."/>
            <person name="Gray M.W."/>
            <person name="Grigoriev I.V."/>
            <person name="Archibald J.M."/>
        </authorList>
    </citation>
    <scope>NUCLEOTIDE SEQUENCE</scope>
    <source>
        <strain evidence="4">CCMP2712</strain>
    </source>
</reference>
<dbReference type="RefSeq" id="XP_005831080.1">
    <property type="nucleotide sequence ID" value="XM_005831023.1"/>
</dbReference>
<dbReference type="EMBL" id="JH993006">
    <property type="protein sequence ID" value="EKX44100.1"/>
    <property type="molecule type" value="Genomic_DNA"/>
</dbReference>
<sequence length="168" mass="18924">MVETSREKVRNKAANQNTPSSTPKAKGAVNSAQKKKSAKKIVDHDKEHVKETDQAVDAFADVSQQLREEVLTAEAPDLIAMLRDFKSQIAEVRTQLSADTERVKEGALPTSNGVSYLELKLQLLLSYCTNLSFYLFLKLNGMSIMNHPVIKKLIELRIFMEKMRPMDT</sequence>
<feature type="compositionally biased region" description="Polar residues" evidence="1">
    <location>
        <begin position="13"/>
        <end position="23"/>
    </location>
</feature>
<evidence type="ECO:0000256" key="1">
    <source>
        <dbReference type="SAM" id="MobiDB-lite"/>
    </source>
</evidence>
<dbReference type="GeneID" id="17300874"/>
<dbReference type="STRING" id="905079.L1J7N9"/>
<feature type="compositionally biased region" description="Basic and acidic residues" evidence="1">
    <location>
        <begin position="1"/>
        <end position="10"/>
    </location>
</feature>
<dbReference type="EnsemblProtists" id="EKX44100">
    <property type="protein sequence ID" value="EKX44100"/>
    <property type="gene ID" value="GUITHDRAFT_153057"/>
</dbReference>
<organism evidence="2">
    <name type="scientific">Guillardia theta (strain CCMP2712)</name>
    <name type="common">Cryptophyte</name>
    <dbReference type="NCBI Taxonomy" id="905079"/>
    <lineage>
        <taxon>Eukaryota</taxon>
        <taxon>Cryptophyceae</taxon>
        <taxon>Pyrenomonadales</taxon>
        <taxon>Geminigeraceae</taxon>
        <taxon>Guillardia</taxon>
    </lineage>
</organism>
<dbReference type="AlphaFoldDB" id="L1J7N9"/>
<feature type="non-terminal residue" evidence="2">
    <location>
        <position position="168"/>
    </location>
</feature>
<dbReference type="PaxDb" id="55529-EKX44100"/>
<dbReference type="GO" id="GO:0032040">
    <property type="term" value="C:small-subunit processome"/>
    <property type="evidence" value="ECO:0007669"/>
    <property type="project" value="TreeGrafter"/>
</dbReference>
<feature type="region of interest" description="Disordered" evidence="1">
    <location>
        <begin position="1"/>
        <end position="46"/>
    </location>
</feature>
<dbReference type="Proteomes" id="UP000011087">
    <property type="component" value="Unassembled WGS sequence"/>
</dbReference>
<gene>
    <name evidence="2" type="ORF">GUITHDRAFT_153057</name>
</gene>
<proteinExistence type="predicted"/>
<dbReference type="HOGENOM" id="CLU_1590736_0_0_1"/>